<evidence type="ECO:0000313" key="2">
    <source>
        <dbReference type="EMBL" id="KAB1864110.1"/>
    </source>
</evidence>
<dbReference type="Gene3D" id="3.90.1150.10">
    <property type="entry name" value="Aspartate Aminotransferase, domain 1"/>
    <property type="match status" value="1"/>
</dbReference>
<dbReference type="InterPro" id="IPR015421">
    <property type="entry name" value="PyrdxlP-dep_Trfase_major"/>
</dbReference>
<evidence type="ECO:0000259" key="1">
    <source>
        <dbReference type="Pfam" id="PF00266"/>
    </source>
</evidence>
<keyword evidence="2" id="KW-0808">Transferase</keyword>
<proteinExistence type="predicted"/>
<protein>
    <submittedName>
        <fullName evidence="2">Aminotransferase class V-fold PLP-dependent enzyme</fullName>
    </submittedName>
</protein>
<dbReference type="GO" id="GO:0008483">
    <property type="term" value="F:transaminase activity"/>
    <property type="evidence" value="ECO:0007669"/>
    <property type="project" value="UniProtKB-KW"/>
</dbReference>
<sequence>MRTAIDASAADRGTAPVDACHNDAVSTFQDYVDTFDNESGYLNWAAFGPLSPSVREEVFADADLLGSGRPSSLSLVAERIGQAQEIVAELLGGEADDVTLQPSSTHGLMHALYGLGGAVIASTAEFPSVSLTVERAAAASDHRVTPRWITPHDGRVTPDALTEELDDDVVALAVSHVDFRTGYRADLAALREAIGPDRLLIVDAVQSFGIVDVDFSVADVVVGHGYKWLRAGRGSAFAWFAPRARERIAPVLSGITGTTATGLFVDELPAPAASARAYTVSQPDTLAAGRLAIGVRDVRDAGVAAIEERLSEHVDTVIEIADRHGIEVTSPRDRAQRAGIVALAPQEPGRLAAALANAGLVVTARGSSVRVAPHAGTDAETLLLLDETLQAFGNETFISA</sequence>
<dbReference type="Pfam" id="PF00266">
    <property type="entry name" value="Aminotran_5"/>
    <property type="match status" value="1"/>
</dbReference>
<evidence type="ECO:0000313" key="3">
    <source>
        <dbReference type="Proteomes" id="UP000478836"/>
    </source>
</evidence>
<dbReference type="InterPro" id="IPR015424">
    <property type="entry name" value="PyrdxlP-dep_Trfase"/>
</dbReference>
<gene>
    <name evidence="2" type="ORF">F6A08_08185</name>
</gene>
<dbReference type="InterPro" id="IPR000192">
    <property type="entry name" value="Aminotrans_V_dom"/>
</dbReference>
<keyword evidence="2" id="KW-0032">Aminotransferase</keyword>
<dbReference type="PANTHER" id="PTHR43586:SF15">
    <property type="entry name" value="BLR3095 PROTEIN"/>
    <property type="match status" value="1"/>
</dbReference>
<reference evidence="3" key="1">
    <citation type="submission" date="2019-09" db="EMBL/GenBank/DDBJ databases">
        <title>Whole genome sequencing of Microbacterium maritypicum.</title>
        <authorList>
            <person name="Lenchi N."/>
        </authorList>
    </citation>
    <scope>NUCLEOTIDE SEQUENCE [LARGE SCALE GENOMIC DNA]</scope>
    <source>
        <strain evidence="3">G1</strain>
    </source>
</reference>
<keyword evidence="3" id="KW-1185">Reference proteome</keyword>
<dbReference type="PANTHER" id="PTHR43586">
    <property type="entry name" value="CYSTEINE DESULFURASE"/>
    <property type="match status" value="1"/>
</dbReference>
<dbReference type="EMBL" id="WAAO01000002">
    <property type="protein sequence ID" value="KAB1864110.1"/>
    <property type="molecule type" value="Genomic_DNA"/>
</dbReference>
<dbReference type="SUPFAM" id="SSF53383">
    <property type="entry name" value="PLP-dependent transferases"/>
    <property type="match status" value="1"/>
</dbReference>
<name>A0ABQ6V4B3_9MICO</name>
<dbReference type="InterPro" id="IPR015422">
    <property type="entry name" value="PyrdxlP-dep_Trfase_small"/>
</dbReference>
<feature type="domain" description="Aminotransferase class V" evidence="1">
    <location>
        <begin position="77"/>
        <end position="369"/>
    </location>
</feature>
<comment type="caution">
    <text evidence="2">The sequence shown here is derived from an EMBL/GenBank/DDBJ whole genome shotgun (WGS) entry which is preliminary data.</text>
</comment>
<organism evidence="2 3">
    <name type="scientific">Microbacterium algeriense</name>
    <dbReference type="NCBI Taxonomy" id="2615184"/>
    <lineage>
        <taxon>Bacteria</taxon>
        <taxon>Bacillati</taxon>
        <taxon>Actinomycetota</taxon>
        <taxon>Actinomycetes</taxon>
        <taxon>Micrococcales</taxon>
        <taxon>Microbacteriaceae</taxon>
        <taxon>Microbacterium</taxon>
    </lineage>
</organism>
<dbReference type="Gene3D" id="3.40.640.10">
    <property type="entry name" value="Type I PLP-dependent aspartate aminotransferase-like (Major domain)"/>
    <property type="match status" value="1"/>
</dbReference>
<accession>A0ABQ6V4B3</accession>
<dbReference type="Proteomes" id="UP000478836">
    <property type="component" value="Unassembled WGS sequence"/>
</dbReference>